<feature type="binding site" evidence="7">
    <location>
        <position position="305"/>
    </location>
    <ligand>
        <name>Zn(2+)</name>
        <dbReference type="ChEBI" id="CHEBI:29105"/>
        <label>1</label>
    </ligand>
</feature>
<proteinExistence type="inferred from homology"/>
<dbReference type="PANTHER" id="PTHR43668">
    <property type="entry name" value="ALLANTOINASE"/>
    <property type="match status" value="1"/>
</dbReference>
<keyword evidence="4 7" id="KW-0378">Hydrolase</keyword>
<dbReference type="AlphaFoldDB" id="A0A1M6LQA2"/>
<dbReference type="Pfam" id="PF07969">
    <property type="entry name" value="Amidohydro_3"/>
    <property type="match status" value="1"/>
</dbReference>
<feature type="binding site" evidence="7">
    <location>
        <position position="309"/>
    </location>
    <ligand>
        <name>substrate</name>
    </ligand>
</feature>
<keyword evidence="11" id="KW-1185">Reference proteome</keyword>
<evidence type="ECO:0000256" key="2">
    <source>
        <dbReference type="ARBA" id="ARBA00010286"/>
    </source>
</evidence>
<evidence type="ECO:0000313" key="11">
    <source>
        <dbReference type="Proteomes" id="UP000322917"/>
    </source>
</evidence>
<reference evidence="10 11" key="1">
    <citation type="submission" date="2016-11" db="EMBL/GenBank/DDBJ databases">
        <authorList>
            <person name="Varghese N."/>
            <person name="Submissions S."/>
        </authorList>
    </citation>
    <scope>NUCLEOTIDE SEQUENCE [LARGE SCALE GENOMIC DNA]</scope>
    <source>
        <strain evidence="10 11">DSM 15287</strain>
    </source>
</reference>
<comment type="function">
    <text evidence="1 7">Catalyzes the reversible cyclization of carbamoyl aspartate to dihydroorotate.</text>
</comment>
<feature type="domain" description="Dihydroorotase catalytic" evidence="9">
    <location>
        <begin position="51"/>
        <end position="236"/>
    </location>
</feature>
<protein>
    <recommendedName>
        <fullName evidence="7">Dihydroorotase</fullName>
        <shortName evidence="7">DHOase</shortName>
        <ecNumber evidence="7">3.5.2.3</ecNumber>
    </recommendedName>
</protein>
<dbReference type="OrthoDB" id="9765462at2"/>
<dbReference type="UniPathway" id="UPA00070">
    <property type="reaction ID" value="UER00117"/>
</dbReference>
<dbReference type="SUPFAM" id="SSF51338">
    <property type="entry name" value="Composite domain of metallo-dependent hydrolases"/>
    <property type="match status" value="1"/>
</dbReference>
<evidence type="ECO:0000256" key="3">
    <source>
        <dbReference type="ARBA" id="ARBA00022723"/>
    </source>
</evidence>
<dbReference type="EC" id="3.5.2.3" evidence="7"/>
<feature type="active site" evidence="7">
    <location>
        <position position="305"/>
    </location>
</feature>
<feature type="binding site" evidence="7">
    <location>
        <position position="152"/>
    </location>
    <ligand>
        <name>Zn(2+)</name>
        <dbReference type="ChEBI" id="CHEBI:29105"/>
        <label>2</label>
    </ligand>
</feature>
<name>A0A1M6LQA2_9FIRM</name>
<dbReference type="InterPro" id="IPR013108">
    <property type="entry name" value="Amidohydro_3"/>
</dbReference>
<dbReference type="SUPFAM" id="SSF51556">
    <property type="entry name" value="Metallo-dependent hydrolases"/>
    <property type="match status" value="1"/>
</dbReference>
<evidence type="ECO:0000259" key="9">
    <source>
        <dbReference type="Pfam" id="PF12890"/>
    </source>
</evidence>
<evidence type="ECO:0000256" key="4">
    <source>
        <dbReference type="ARBA" id="ARBA00022801"/>
    </source>
</evidence>
<comment type="caution">
    <text evidence="7">Lacks conserved residue(s) required for the propagation of feature annotation.</text>
</comment>
<dbReference type="InterPro" id="IPR032466">
    <property type="entry name" value="Metal_Hydrolase"/>
</dbReference>
<feature type="binding site" evidence="7">
    <location>
        <position position="179"/>
    </location>
    <ligand>
        <name>Zn(2+)</name>
        <dbReference type="ChEBI" id="CHEBI:29105"/>
        <label>2</label>
    </ligand>
</feature>
<gene>
    <name evidence="7" type="primary">pyrC</name>
    <name evidence="10" type="ORF">SAMN02745170_03192</name>
</gene>
<feature type="domain" description="Amidohydrolase 3" evidence="8">
    <location>
        <begin position="344"/>
        <end position="420"/>
    </location>
</feature>
<dbReference type="PROSITE" id="PS00483">
    <property type="entry name" value="DIHYDROOROTASE_2"/>
    <property type="match status" value="1"/>
</dbReference>
<dbReference type="GO" id="GO:0004038">
    <property type="term" value="F:allantoinase activity"/>
    <property type="evidence" value="ECO:0007669"/>
    <property type="project" value="TreeGrafter"/>
</dbReference>
<dbReference type="Pfam" id="PF12890">
    <property type="entry name" value="DHOase"/>
    <property type="match status" value="1"/>
</dbReference>
<dbReference type="InterPro" id="IPR004722">
    <property type="entry name" value="DHOase"/>
</dbReference>
<dbReference type="CDD" id="cd01317">
    <property type="entry name" value="DHOase_IIa"/>
    <property type="match status" value="1"/>
</dbReference>
<dbReference type="PROSITE" id="PS00482">
    <property type="entry name" value="DIHYDROOROTASE_1"/>
    <property type="match status" value="1"/>
</dbReference>
<keyword evidence="5 7" id="KW-0862">Zinc</keyword>
<keyword evidence="6 7" id="KW-0665">Pyrimidine biosynthesis</keyword>
<dbReference type="GO" id="GO:0008270">
    <property type="term" value="F:zinc ion binding"/>
    <property type="evidence" value="ECO:0007669"/>
    <property type="project" value="UniProtKB-UniRule"/>
</dbReference>
<dbReference type="InterPro" id="IPR002195">
    <property type="entry name" value="Dihydroorotase_CS"/>
</dbReference>
<feature type="binding site" evidence="7">
    <location>
        <position position="278"/>
    </location>
    <ligand>
        <name>substrate</name>
    </ligand>
</feature>
<evidence type="ECO:0000256" key="7">
    <source>
        <dbReference type="HAMAP-Rule" id="MF_00220"/>
    </source>
</evidence>
<dbReference type="NCBIfam" id="TIGR00857">
    <property type="entry name" value="pyrC_multi"/>
    <property type="match status" value="1"/>
</dbReference>
<comment type="cofactor">
    <cofactor evidence="7">
        <name>Zn(2+)</name>
        <dbReference type="ChEBI" id="CHEBI:29105"/>
    </cofactor>
    <text evidence="7">Binds 2 Zn(2+) ions per subunit.</text>
</comment>
<accession>A0A1M6LQA2</accession>
<dbReference type="HAMAP" id="MF_00220_B">
    <property type="entry name" value="PyrC_classI_B"/>
    <property type="match status" value="1"/>
</dbReference>
<dbReference type="GO" id="GO:0005737">
    <property type="term" value="C:cytoplasm"/>
    <property type="evidence" value="ECO:0007669"/>
    <property type="project" value="TreeGrafter"/>
</dbReference>
<feature type="binding site" evidence="7">
    <location>
        <position position="94"/>
    </location>
    <ligand>
        <name>substrate</name>
    </ligand>
</feature>
<evidence type="ECO:0000256" key="5">
    <source>
        <dbReference type="ARBA" id="ARBA00022833"/>
    </source>
</evidence>
<keyword evidence="3 7" id="KW-0479">Metal-binding</keyword>
<evidence type="ECO:0000256" key="6">
    <source>
        <dbReference type="ARBA" id="ARBA00022975"/>
    </source>
</evidence>
<dbReference type="InterPro" id="IPR024403">
    <property type="entry name" value="DHOase_cat"/>
</dbReference>
<dbReference type="Gene3D" id="3.20.20.140">
    <property type="entry name" value="Metal-dependent hydrolases"/>
    <property type="match status" value="1"/>
</dbReference>
<evidence type="ECO:0000256" key="1">
    <source>
        <dbReference type="ARBA" id="ARBA00002368"/>
    </source>
</evidence>
<feature type="binding site" evidence="7">
    <location>
        <position position="62"/>
    </location>
    <ligand>
        <name>Zn(2+)</name>
        <dbReference type="ChEBI" id="CHEBI:29105"/>
        <label>1</label>
    </ligand>
</feature>
<organism evidence="10 11">
    <name type="scientific">Propionispora hippei DSM 15287</name>
    <dbReference type="NCBI Taxonomy" id="1123003"/>
    <lineage>
        <taxon>Bacteria</taxon>
        <taxon>Bacillati</taxon>
        <taxon>Bacillota</taxon>
        <taxon>Negativicutes</taxon>
        <taxon>Selenomonadales</taxon>
        <taxon>Sporomusaceae</taxon>
        <taxon>Propionispora</taxon>
    </lineage>
</organism>
<dbReference type="InterPro" id="IPR050138">
    <property type="entry name" value="DHOase/Allantoinase_Hydrolase"/>
</dbReference>
<comment type="pathway">
    <text evidence="7">Pyrimidine metabolism; UMP biosynthesis via de novo pathway; (S)-dihydroorotate from bicarbonate: step 3/3.</text>
</comment>
<dbReference type="InterPro" id="IPR011059">
    <property type="entry name" value="Metal-dep_hydrolase_composite"/>
</dbReference>
<feature type="binding site" evidence="7">
    <location>
        <position position="152"/>
    </location>
    <ligand>
        <name>Zn(2+)</name>
        <dbReference type="ChEBI" id="CHEBI:29105"/>
        <label>1</label>
    </ligand>
</feature>
<dbReference type="Proteomes" id="UP000322917">
    <property type="component" value="Unassembled WGS sequence"/>
</dbReference>
<dbReference type="GO" id="GO:0044205">
    <property type="term" value="P:'de novo' UMP biosynthetic process"/>
    <property type="evidence" value="ECO:0007669"/>
    <property type="project" value="UniProtKB-UniRule"/>
</dbReference>
<feature type="binding site" evidence="7">
    <location>
        <position position="232"/>
    </location>
    <ligand>
        <name>Zn(2+)</name>
        <dbReference type="ChEBI" id="CHEBI:29105"/>
        <label>2</label>
    </ligand>
</feature>
<comment type="catalytic activity">
    <reaction evidence="7">
        <text>(S)-dihydroorotate + H2O = N-carbamoyl-L-aspartate + H(+)</text>
        <dbReference type="Rhea" id="RHEA:24296"/>
        <dbReference type="ChEBI" id="CHEBI:15377"/>
        <dbReference type="ChEBI" id="CHEBI:15378"/>
        <dbReference type="ChEBI" id="CHEBI:30864"/>
        <dbReference type="ChEBI" id="CHEBI:32814"/>
        <dbReference type="EC" id="3.5.2.3"/>
    </reaction>
</comment>
<dbReference type="GO" id="GO:0004151">
    <property type="term" value="F:dihydroorotase activity"/>
    <property type="evidence" value="ECO:0007669"/>
    <property type="project" value="UniProtKB-UniRule"/>
</dbReference>
<evidence type="ECO:0000259" key="8">
    <source>
        <dbReference type="Pfam" id="PF07969"/>
    </source>
</evidence>
<dbReference type="Gene3D" id="2.30.40.10">
    <property type="entry name" value="Urease, subunit C, domain 1"/>
    <property type="match status" value="1"/>
</dbReference>
<feature type="binding site" evidence="7">
    <location>
        <position position="60"/>
    </location>
    <ligand>
        <name>Zn(2+)</name>
        <dbReference type="ChEBI" id="CHEBI:29105"/>
        <label>1</label>
    </ligand>
</feature>
<dbReference type="EMBL" id="FQZD01000035">
    <property type="protein sequence ID" value="SHJ73387.1"/>
    <property type="molecule type" value="Genomic_DNA"/>
</dbReference>
<sequence>MKLLIKGGRIINPAKNFDAIGDILIENEKIIQIGSDINAPDAKVFPAAGLVVAPGFVDMHVHLREPGLEAKEDIASGTRAAAAGGITTIACMPNTKPVIDNAILVAGIAQRAQLEGAVHVKVIGALSKGQEGKELAEIGDMLLSGAVAISDDGHYVESAKLLKTGLEYTGMFDKAVISHAEDESLVNEGHMHEGAVSAMLGIKGRPSVAEDIAVARDIMLAEYTGSRIHIAHISSQGAVELVRQAKARGIKVTAEVTPQHLSLTDEVVADFDSTAKVNPPLRSNEHRKALLAGLKDGTIDAIATDHAPHAFEEKDREFRFAPSGFAGLETSIGVVLSTLYHSGLFTLPEIVARMSANPARILGIEAGVLEEGKLADITIINPDLEWTVDSRKFYTRGKLTPFEGRQLKGKAVATIVKGKMIMQNGEVLE</sequence>
<dbReference type="RefSeq" id="WP_149735832.1">
    <property type="nucleotide sequence ID" value="NZ_FQZD01000035.1"/>
</dbReference>
<dbReference type="GO" id="GO:0006145">
    <property type="term" value="P:purine nucleobase catabolic process"/>
    <property type="evidence" value="ECO:0007669"/>
    <property type="project" value="TreeGrafter"/>
</dbReference>
<comment type="similarity">
    <text evidence="2 7">Belongs to the metallo-dependent hydrolases superfamily. DHOase family. Class I DHOase subfamily.</text>
</comment>
<dbReference type="PANTHER" id="PTHR43668:SF2">
    <property type="entry name" value="ALLANTOINASE"/>
    <property type="match status" value="1"/>
</dbReference>
<feature type="binding site" evidence="7">
    <location>
        <begin position="62"/>
        <end position="64"/>
    </location>
    <ligand>
        <name>substrate</name>
    </ligand>
</feature>
<evidence type="ECO:0000313" key="10">
    <source>
        <dbReference type="EMBL" id="SHJ73387.1"/>
    </source>
</evidence>